<dbReference type="EMBL" id="CAFBPJ010000137">
    <property type="protein sequence ID" value="CAB5024132.1"/>
    <property type="molecule type" value="Genomic_DNA"/>
</dbReference>
<accession>A0A6J7R5Z4</accession>
<dbReference type="AlphaFoldDB" id="A0A6J7R5Z4"/>
<name>A0A6J7R5Z4_9ZZZZ</name>
<organism evidence="1">
    <name type="scientific">freshwater metagenome</name>
    <dbReference type="NCBI Taxonomy" id="449393"/>
    <lineage>
        <taxon>unclassified sequences</taxon>
        <taxon>metagenomes</taxon>
        <taxon>ecological metagenomes</taxon>
    </lineage>
</organism>
<reference evidence="1" key="1">
    <citation type="submission" date="2020-05" db="EMBL/GenBank/DDBJ databases">
        <authorList>
            <person name="Chiriac C."/>
            <person name="Salcher M."/>
            <person name="Ghai R."/>
            <person name="Kavagutti S V."/>
        </authorList>
    </citation>
    <scope>NUCLEOTIDE SEQUENCE</scope>
</reference>
<protein>
    <submittedName>
        <fullName evidence="1">Unannotated protein</fullName>
    </submittedName>
</protein>
<evidence type="ECO:0000313" key="1">
    <source>
        <dbReference type="EMBL" id="CAB5024132.1"/>
    </source>
</evidence>
<proteinExistence type="predicted"/>
<gene>
    <name evidence="1" type="ORF">UFOPK4092_01108</name>
</gene>
<sequence length="39" mass="4083">MSPRYLQLNLADDFAGEFDIEVPSAAHKGGTGNSVIGFG</sequence>